<keyword evidence="3" id="KW-1185">Reference proteome</keyword>
<evidence type="ECO:0000313" key="3">
    <source>
        <dbReference type="Proteomes" id="UP001596253"/>
    </source>
</evidence>
<feature type="chain" id="PRO_5047186367" evidence="1">
    <location>
        <begin position="32"/>
        <end position="141"/>
    </location>
</feature>
<accession>A0ABW1R918</accession>
<proteinExistence type="predicted"/>
<evidence type="ECO:0000313" key="2">
    <source>
        <dbReference type="EMBL" id="MFC6165669.1"/>
    </source>
</evidence>
<dbReference type="RefSeq" id="WP_137639866.1">
    <property type="nucleotide sequence ID" value="NZ_BJDK01000011.1"/>
</dbReference>
<organism evidence="2 3">
    <name type="scientific">Lactiplantibacillus dongliensis</name>
    <dbReference type="NCBI Taxonomy" id="2559919"/>
    <lineage>
        <taxon>Bacteria</taxon>
        <taxon>Bacillati</taxon>
        <taxon>Bacillota</taxon>
        <taxon>Bacilli</taxon>
        <taxon>Lactobacillales</taxon>
        <taxon>Lactobacillaceae</taxon>
        <taxon>Lactiplantibacillus</taxon>
    </lineage>
</organism>
<dbReference type="EMBL" id="JBHSSD010000057">
    <property type="protein sequence ID" value="MFC6165669.1"/>
    <property type="molecule type" value="Genomic_DNA"/>
</dbReference>
<reference evidence="3" key="1">
    <citation type="journal article" date="2019" name="Int. J. Syst. Evol. Microbiol.">
        <title>The Global Catalogue of Microorganisms (GCM) 10K type strain sequencing project: providing services to taxonomists for standard genome sequencing and annotation.</title>
        <authorList>
            <consortium name="The Broad Institute Genomics Platform"/>
            <consortium name="The Broad Institute Genome Sequencing Center for Infectious Disease"/>
            <person name="Wu L."/>
            <person name="Ma J."/>
        </authorList>
    </citation>
    <scope>NUCLEOTIDE SEQUENCE [LARGE SCALE GENOMIC DNA]</scope>
    <source>
        <strain evidence="3">CCM 8932</strain>
    </source>
</reference>
<gene>
    <name evidence="2" type="ORF">ACFP3T_13450</name>
</gene>
<comment type="caution">
    <text evidence="2">The sequence shown here is derived from an EMBL/GenBank/DDBJ whole genome shotgun (WGS) entry which is preliminary data.</text>
</comment>
<protein>
    <submittedName>
        <fullName evidence="2">Uncharacterized protein</fullName>
    </submittedName>
</protein>
<evidence type="ECO:0000256" key="1">
    <source>
        <dbReference type="SAM" id="SignalP"/>
    </source>
</evidence>
<keyword evidence="1" id="KW-0732">Signal</keyword>
<sequence>MKRLTKLSLMVLGMTALIGGNLNMTAQPSQAAKHKTTKKVKWHKGTPKALRGKYQTKHFGADLMSQYKIGPKSVWYWSSGMPVVTGSHVYYRSLGHHRYILRYNAHWVGGKGGEKNQKSSFHKIGKNFKASGDKMMFHPYK</sequence>
<feature type="signal peptide" evidence="1">
    <location>
        <begin position="1"/>
        <end position="31"/>
    </location>
</feature>
<dbReference type="Proteomes" id="UP001596253">
    <property type="component" value="Unassembled WGS sequence"/>
</dbReference>
<name>A0ABW1R918_9LACO</name>